<dbReference type="InterPro" id="IPR045122">
    <property type="entry name" value="Csc1-like"/>
</dbReference>
<dbReference type="EMBL" id="KZ293657">
    <property type="protein sequence ID" value="PBK93230.1"/>
    <property type="molecule type" value="Genomic_DNA"/>
</dbReference>
<organism evidence="13 14">
    <name type="scientific">Armillaria gallica</name>
    <name type="common">Bulbous honey fungus</name>
    <name type="synonym">Armillaria bulbosa</name>
    <dbReference type="NCBI Taxonomy" id="47427"/>
    <lineage>
        <taxon>Eukaryota</taxon>
        <taxon>Fungi</taxon>
        <taxon>Dikarya</taxon>
        <taxon>Basidiomycota</taxon>
        <taxon>Agaricomycotina</taxon>
        <taxon>Agaricomycetes</taxon>
        <taxon>Agaricomycetidae</taxon>
        <taxon>Agaricales</taxon>
        <taxon>Marasmiineae</taxon>
        <taxon>Physalacriaceae</taxon>
        <taxon>Armillaria</taxon>
    </lineage>
</organism>
<evidence type="ECO:0000256" key="8">
    <source>
        <dbReference type="SAM" id="Phobius"/>
    </source>
</evidence>
<feature type="compositionally biased region" description="Acidic residues" evidence="7">
    <location>
        <begin position="874"/>
        <end position="891"/>
    </location>
</feature>
<dbReference type="OMA" id="DPTQVIW"/>
<dbReference type="Pfam" id="PF12621">
    <property type="entry name" value="PHM7_ext"/>
    <property type="match status" value="1"/>
</dbReference>
<reference evidence="14" key="1">
    <citation type="journal article" date="2017" name="Nat. Ecol. Evol.">
        <title>Genome expansion and lineage-specific genetic innovations in the forest pathogenic fungi Armillaria.</title>
        <authorList>
            <person name="Sipos G."/>
            <person name="Prasanna A.N."/>
            <person name="Walter M.C."/>
            <person name="O'Connor E."/>
            <person name="Balint B."/>
            <person name="Krizsan K."/>
            <person name="Kiss B."/>
            <person name="Hess J."/>
            <person name="Varga T."/>
            <person name="Slot J."/>
            <person name="Riley R."/>
            <person name="Boka B."/>
            <person name="Rigling D."/>
            <person name="Barry K."/>
            <person name="Lee J."/>
            <person name="Mihaltcheva S."/>
            <person name="LaButti K."/>
            <person name="Lipzen A."/>
            <person name="Waldron R."/>
            <person name="Moloney N.M."/>
            <person name="Sperisen C."/>
            <person name="Kredics L."/>
            <person name="Vagvoelgyi C."/>
            <person name="Patrignani A."/>
            <person name="Fitzpatrick D."/>
            <person name="Nagy I."/>
            <person name="Doyle S."/>
            <person name="Anderson J.B."/>
            <person name="Grigoriev I.V."/>
            <person name="Gueldener U."/>
            <person name="Muensterkoetter M."/>
            <person name="Nagy L.G."/>
        </authorList>
    </citation>
    <scope>NUCLEOTIDE SEQUENCE [LARGE SCALE GENOMIC DNA]</scope>
    <source>
        <strain evidence="14">Ar21-2</strain>
    </source>
</reference>
<feature type="region of interest" description="Disordered" evidence="7">
    <location>
        <begin position="784"/>
        <end position="893"/>
    </location>
</feature>
<dbReference type="InterPro" id="IPR022257">
    <property type="entry name" value="PHM7_ext"/>
</dbReference>
<evidence type="ECO:0000259" key="10">
    <source>
        <dbReference type="Pfam" id="PF12621"/>
    </source>
</evidence>
<keyword evidence="6 8" id="KW-0472">Membrane</keyword>
<feature type="transmembrane region" description="Helical" evidence="8">
    <location>
        <begin position="651"/>
        <end position="674"/>
    </location>
</feature>
<feature type="domain" description="CSC1/OSCA1-like 7TM region" evidence="9">
    <location>
        <begin position="400"/>
        <end position="674"/>
    </location>
</feature>
<feature type="transmembrane region" description="Helical" evidence="8">
    <location>
        <begin position="146"/>
        <end position="164"/>
    </location>
</feature>
<feature type="domain" description="CSC1/OSCA1-like cytosolic" evidence="12">
    <location>
        <begin position="190"/>
        <end position="388"/>
    </location>
</feature>
<comment type="subcellular location">
    <subcellularLocation>
        <location evidence="1">Membrane</location>
        <topology evidence="1">Multi-pass membrane protein</topology>
    </subcellularLocation>
</comment>
<feature type="transmembrane region" description="Helical" evidence="8">
    <location>
        <begin position="686"/>
        <end position="706"/>
    </location>
</feature>
<feature type="compositionally biased region" description="Low complexity" evidence="7">
    <location>
        <begin position="836"/>
        <end position="855"/>
    </location>
</feature>
<evidence type="ECO:0000259" key="12">
    <source>
        <dbReference type="Pfam" id="PF14703"/>
    </source>
</evidence>
<dbReference type="AlphaFoldDB" id="A0A2H3DGI7"/>
<comment type="similarity">
    <text evidence="2">Belongs to the CSC1 (TC 1.A.17) family.</text>
</comment>
<evidence type="ECO:0000259" key="11">
    <source>
        <dbReference type="Pfam" id="PF13967"/>
    </source>
</evidence>
<dbReference type="OrthoDB" id="1076608at2759"/>
<protein>
    <submittedName>
        <fullName evidence="13">DUF221-domain-containing protein</fullName>
    </submittedName>
</protein>
<feature type="transmembrane region" description="Helical" evidence="8">
    <location>
        <begin position="494"/>
        <end position="516"/>
    </location>
</feature>
<feature type="transmembrane region" description="Helical" evidence="8">
    <location>
        <begin position="17"/>
        <end position="38"/>
    </location>
</feature>
<evidence type="ECO:0000256" key="5">
    <source>
        <dbReference type="ARBA" id="ARBA00022989"/>
    </source>
</evidence>
<proteinExistence type="inferred from homology"/>
<keyword evidence="14" id="KW-1185">Reference proteome</keyword>
<keyword evidence="3" id="KW-0813">Transport</keyword>
<dbReference type="InterPro" id="IPR032880">
    <property type="entry name" value="CSC1/OSCA1-like_N"/>
</dbReference>
<keyword evidence="5 8" id="KW-1133">Transmembrane helix</keyword>
<sequence>MSVTAEQASSNSTTKTFVTALVVNGGLLVVEVGAFLILKQKLGRIYSPRTYLPPPDKRAEELPKGFWRWVPALLMSPPEDIIHKNGLDSYMFLRFVKMLIWIFAVFTFVTMVIIVPVNVVGVQSDNPGLDRISWSNIVNKGDQKRFAAHIVVVYLLTFFIFYLIRREMLHFVHMRHQFLISKSHSRLAQARTVLITSVPNELANEHDMREFASFIPGGVDRVWFYRDKKLLNELFEARQELCQKLESAEADVLKQATKAWRAKQAAHKKALKRKPKDEESKEEPELVLSPASHELLDELVPAKKRPTHRTGFLGIFGRKVDTLDWCRDEISRLNSAIEEERGKGEGNFLGSAFVRCNLQIGAHVLAQCPLTMMDKWMEAHPKDVVWRNLDDGALEMRGRYLTSWLATIGLIIGWAFPVTFIGTLSNVDDLCVKVHWLKWVCTAPDPVPALIQGVLPPALLAGLFALLPFILRALAWYECIPRYSLISVSVYRRFFLFLLIHGFLIVTLSSGITRAIQDIIEQPTQTVQKLAQQLPGASIFFLTYMLTQGFAGAGGALAQLMPLVLHFIRKWFLGRTPRQAFSVTYMMPSADFGVILPRLSLLATIAFAYSVLNPLINVMALISFVMFYLAFKFLCTQVFDQPDQSETGGLYFPMAVSNLFVGLYIQQICLACLFFLKVSVTKTSSIIEGAFMIILVAITACVQIYINHSFDPITTYLPMSLATKKMVKRYEEKRQQKAGMSPVDIELDLFSRQHMKRIRKRIKQLPKTLDNTFDNLKSKVTFEDEATRKRSKEWNGSASNEAKEEEDVQLHEAVDSAEASGVDRLEVAPELIRQGSNASRKSAASQQSSSSGSSEKSARTKSTDSRRPILEPLEPAEDELCDEESDDEADQDEHAFDHPSTYVEQPWIWIPHDVLGLSQVLVDDLKKAGVEASDEGAMMDRKGVVELRPIPLYHTRNTRGQFTWNIVDGRYGSIVSDASKDMHGLDSIFTIIVILQNLPRSNASKWVLDMGVDFMSILSCVKDVLNIEAIVHYAVDGDGYLSKRYA</sequence>
<dbReference type="STRING" id="47427.A0A2H3DGI7"/>
<evidence type="ECO:0000256" key="6">
    <source>
        <dbReference type="ARBA" id="ARBA00023136"/>
    </source>
</evidence>
<gene>
    <name evidence="13" type="ORF">ARMGADRAFT_1080383</name>
</gene>
<evidence type="ECO:0000256" key="3">
    <source>
        <dbReference type="ARBA" id="ARBA00022448"/>
    </source>
</evidence>
<evidence type="ECO:0000313" key="14">
    <source>
        <dbReference type="Proteomes" id="UP000217790"/>
    </source>
</evidence>
<dbReference type="GO" id="GO:0005227">
    <property type="term" value="F:calcium-activated cation channel activity"/>
    <property type="evidence" value="ECO:0007669"/>
    <property type="project" value="InterPro"/>
</dbReference>
<name>A0A2H3DGI7_ARMGA</name>
<dbReference type="Pfam" id="PF02714">
    <property type="entry name" value="RSN1_7TM"/>
    <property type="match status" value="1"/>
</dbReference>
<dbReference type="GO" id="GO:0005886">
    <property type="term" value="C:plasma membrane"/>
    <property type="evidence" value="ECO:0007669"/>
    <property type="project" value="TreeGrafter"/>
</dbReference>
<feature type="region of interest" description="Disordered" evidence="7">
    <location>
        <begin position="267"/>
        <end position="287"/>
    </location>
</feature>
<dbReference type="Pfam" id="PF13967">
    <property type="entry name" value="RSN1_TM"/>
    <property type="match status" value="1"/>
</dbReference>
<dbReference type="InterPro" id="IPR027815">
    <property type="entry name" value="CSC1/OSCA1-like_cyt"/>
</dbReference>
<dbReference type="Pfam" id="PF14703">
    <property type="entry name" value="PHM7_cyt"/>
    <property type="match status" value="1"/>
</dbReference>
<evidence type="ECO:0000256" key="7">
    <source>
        <dbReference type="SAM" id="MobiDB-lite"/>
    </source>
</evidence>
<accession>A0A2H3DGI7</accession>
<evidence type="ECO:0000256" key="4">
    <source>
        <dbReference type="ARBA" id="ARBA00022692"/>
    </source>
</evidence>
<feature type="domain" description="CSC1/OSCA1-like N-terminal transmembrane" evidence="11">
    <location>
        <begin position="17"/>
        <end position="167"/>
    </location>
</feature>
<feature type="transmembrane region" description="Helical" evidence="8">
    <location>
        <begin position="454"/>
        <end position="474"/>
    </location>
</feature>
<feature type="domain" description="10TM putative phosphate transporter extracellular tail" evidence="10">
    <location>
        <begin position="885"/>
        <end position="948"/>
    </location>
</feature>
<evidence type="ECO:0000256" key="2">
    <source>
        <dbReference type="ARBA" id="ARBA00007779"/>
    </source>
</evidence>
<dbReference type="FunCoup" id="A0A2H3DGI7">
    <property type="interactions" value="107"/>
</dbReference>
<keyword evidence="4 8" id="KW-0812">Transmembrane</keyword>
<evidence type="ECO:0000256" key="1">
    <source>
        <dbReference type="ARBA" id="ARBA00004141"/>
    </source>
</evidence>
<dbReference type="PANTHER" id="PTHR13018:SF143">
    <property type="entry name" value="CSC1_OSCA1-LIKE 7TM REGION DOMAIN-CONTAINING PROTEIN"/>
    <property type="match status" value="1"/>
</dbReference>
<dbReference type="InParanoid" id="A0A2H3DGI7"/>
<feature type="transmembrane region" description="Helical" evidence="8">
    <location>
        <begin position="99"/>
        <end position="119"/>
    </location>
</feature>
<dbReference type="Proteomes" id="UP000217790">
    <property type="component" value="Unassembled WGS sequence"/>
</dbReference>
<evidence type="ECO:0000259" key="9">
    <source>
        <dbReference type="Pfam" id="PF02714"/>
    </source>
</evidence>
<feature type="compositionally biased region" description="Basic and acidic residues" evidence="7">
    <location>
        <begin position="856"/>
        <end position="869"/>
    </location>
</feature>
<feature type="transmembrane region" description="Helical" evidence="8">
    <location>
        <begin position="404"/>
        <end position="424"/>
    </location>
</feature>
<evidence type="ECO:0000313" key="13">
    <source>
        <dbReference type="EMBL" id="PBK93230.1"/>
    </source>
</evidence>
<feature type="transmembrane region" description="Helical" evidence="8">
    <location>
        <begin position="536"/>
        <end position="568"/>
    </location>
</feature>
<dbReference type="PANTHER" id="PTHR13018">
    <property type="entry name" value="PROBABLE MEMBRANE PROTEIN DUF221-RELATED"/>
    <property type="match status" value="1"/>
</dbReference>
<dbReference type="InterPro" id="IPR003864">
    <property type="entry name" value="CSC1/OSCA1-like_7TM"/>
</dbReference>
<feature type="transmembrane region" description="Helical" evidence="8">
    <location>
        <begin position="606"/>
        <end position="631"/>
    </location>
</feature>